<dbReference type="EMBL" id="CP090163">
    <property type="protein sequence ID" value="UJO12954.1"/>
    <property type="molecule type" value="Genomic_DNA"/>
</dbReference>
<dbReference type="PROSITE" id="PS50096">
    <property type="entry name" value="IQ"/>
    <property type="match status" value="1"/>
</dbReference>
<dbReference type="GO" id="GO:0005737">
    <property type="term" value="C:cytoplasm"/>
    <property type="evidence" value="ECO:0007669"/>
    <property type="project" value="UniProtKB-SubCell"/>
</dbReference>
<dbReference type="GO" id="GO:0005634">
    <property type="term" value="C:nucleus"/>
    <property type="evidence" value="ECO:0007669"/>
    <property type="project" value="UniProtKB-SubCell"/>
</dbReference>
<evidence type="ECO:0000256" key="2">
    <source>
        <dbReference type="ARBA" id="ARBA00004496"/>
    </source>
</evidence>
<dbReference type="RefSeq" id="XP_047757320.1">
    <property type="nucleotide sequence ID" value="XM_047900515.1"/>
</dbReference>
<proteinExistence type="predicted"/>
<comment type="subcellular location">
    <subcellularLocation>
        <location evidence="2">Cytoplasm</location>
    </subcellularLocation>
    <subcellularLocation>
        <location evidence="1">Nucleus</location>
    </subcellularLocation>
</comment>
<keyword evidence="7" id="KW-1185">Reference proteome</keyword>
<evidence type="ECO:0000256" key="5">
    <source>
        <dbReference type="SAM" id="MobiDB-lite"/>
    </source>
</evidence>
<reference evidence="6" key="1">
    <citation type="submission" date="2021-12" db="EMBL/GenBank/DDBJ databases">
        <authorList>
            <person name="Zaccaron A."/>
            <person name="Stergiopoulos I."/>
        </authorList>
    </citation>
    <scope>NUCLEOTIDE SEQUENCE</scope>
    <source>
        <strain evidence="6">Race5_Kim</strain>
    </source>
</reference>
<protein>
    <submittedName>
        <fullName evidence="6">IQ domain-containing protein IQM5</fullName>
    </submittedName>
</protein>
<feature type="region of interest" description="Disordered" evidence="5">
    <location>
        <begin position="150"/>
        <end position="179"/>
    </location>
</feature>
<feature type="compositionally biased region" description="Polar residues" evidence="5">
    <location>
        <begin position="157"/>
        <end position="174"/>
    </location>
</feature>
<accession>A0A9Q8L926</accession>
<dbReference type="OrthoDB" id="7344096at2759"/>
<dbReference type="InterPro" id="IPR044159">
    <property type="entry name" value="IQM"/>
</dbReference>
<dbReference type="PANTHER" id="PTHR31250:SF27">
    <property type="entry name" value="IQ DOMAIN-CONTAINING PROTEIN IQM5"/>
    <property type="match status" value="1"/>
</dbReference>
<feature type="region of interest" description="Disordered" evidence="5">
    <location>
        <begin position="343"/>
        <end position="382"/>
    </location>
</feature>
<dbReference type="GeneID" id="71981245"/>
<gene>
    <name evidence="6" type="ORF">CLAFUR5_01367</name>
</gene>
<sequence>MTTQTNRLYVQSSLGVNMDLTPTPTPNRPLSHKEYLDTLERPSPADIRRISDVQLQKEQATATRYHSEEEHDAAKLIQRAYRGHRERRQIDGLNLDPSSRWLEIIKEWQYRSATAPHLNYINSHMPDGRVRSKSTSEQARMNWRRAEAIAKHAGAGESTSALEQQPEPSSSFGSRRSRKVKYEEPSTMLLDLRYFLEMVDQKHRYGANLQVYHEQWQQSQTDQNFFHWLDHGDGRDLDLSMCSRDKLERERIRYLSKEERKDYLVEVDSEGMLRWAKNNELITTSVDQYQDSMHGIVPKGSTDPAYTDPESREKADADASFSTKLAAVGGLFRDTLLSDNASQFESSSSSSASSSTSGSEAARRGATEDGTPGVPKKQGKKFHASPATILNHLLRASVRPGTWIYVADTVGRLYVGIKSSGAFQHASFLSGARISSAGIIGIKDGKLIYLSPLSGHYRPTTRSFRRFIDSLKDQGVDMKKTKVSKSYAVLLGMEYYGKGKKDLGKVFRPGHDEVKQKRKEARMQERMEKRLAKRNGDDPDLLTVSSIAVGKPRASFSAYATEEVERNWRAEHGETYREGRRRGLSRVLMGWDQEEKEFRSMQS</sequence>
<evidence type="ECO:0000313" key="7">
    <source>
        <dbReference type="Proteomes" id="UP000756132"/>
    </source>
</evidence>
<dbReference type="Proteomes" id="UP000756132">
    <property type="component" value="Chromosome 1"/>
</dbReference>
<dbReference type="KEGG" id="ffu:CLAFUR5_01367"/>
<keyword evidence="3" id="KW-0963">Cytoplasm</keyword>
<dbReference type="PANTHER" id="PTHR31250">
    <property type="entry name" value="IQ DOMAIN-CONTAINING PROTEIN IQM3"/>
    <property type="match status" value="1"/>
</dbReference>
<name>A0A9Q8L926_PASFU</name>
<evidence type="ECO:0000256" key="4">
    <source>
        <dbReference type="ARBA" id="ARBA00023242"/>
    </source>
</evidence>
<reference evidence="6" key="2">
    <citation type="journal article" date="2022" name="Microb. Genom.">
        <title>A chromosome-scale genome assembly of the tomato pathogen Cladosporium fulvum reveals a compartmentalized genome architecture and the presence of a dispensable chromosome.</title>
        <authorList>
            <person name="Zaccaron A.Z."/>
            <person name="Chen L.H."/>
            <person name="Samaras A."/>
            <person name="Stergiopoulos I."/>
        </authorList>
    </citation>
    <scope>NUCLEOTIDE SEQUENCE</scope>
    <source>
        <strain evidence="6">Race5_Kim</strain>
    </source>
</reference>
<feature type="region of interest" description="Disordered" evidence="5">
    <location>
        <begin position="293"/>
        <end position="318"/>
    </location>
</feature>
<keyword evidence="4" id="KW-0539">Nucleus</keyword>
<dbReference type="AlphaFoldDB" id="A0A9Q8L926"/>
<evidence type="ECO:0000256" key="1">
    <source>
        <dbReference type="ARBA" id="ARBA00004123"/>
    </source>
</evidence>
<evidence type="ECO:0000256" key="3">
    <source>
        <dbReference type="ARBA" id="ARBA00022490"/>
    </source>
</evidence>
<organism evidence="6 7">
    <name type="scientific">Passalora fulva</name>
    <name type="common">Tomato leaf mold</name>
    <name type="synonym">Cladosporium fulvum</name>
    <dbReference type="NCBI Taxonomy" id="5499"/>
    <lineage>
        <taxon>Eukaryota</taxon>
        <taxon>Fungi</taxon>
        <taxon>Dikarya</taxon>
        <taxon>Ascomycota</taxon>
        <taxon>Pezizomycotina</taxon>
        <taxon>Dothideomycetes</taxon>
        <taxon>Dothideomycetidae</taxon>
        <taxon>Mycosphaerellales</taxon>
        <taxon>Mycosphaerellaceae</taxon>
        <taxon>Fulvia</taxon>
    </lineage>
</organism>
<evidence type="ECO:0000313" key="6">
    <source>
        <dbReference type="EMBL" id="UJO12954.1"/>
    </source>
</evidence>
<feature type="compositionally biased region" description="Low complexity" evidence="5">
    <location>
        <begin position="343"/>
        <end position="360"/>
    </location>
</feature>